<dbReference type="CDD" id="cd03230">
    <property type="entry name" value="ABC_DR_subfamily_A"/>
    <property type="match status" value="1"/>
</dbReference>
<dbReference type="PANTHER" id="PTHR42939:SF1">
    <property type="entry name" value="ABC TRANSPORTER ATP-BINDING PROTEIN ALBC-RELATED"/>
    <property type="match status" value="1"/>
</dbReference>
<dbReference type="InterPro" id="IPR027417">
    <property type="entry name" value="P-loop_NTPase"/>
</dbReference>
<dbReference type="GO" id="GO:0016887">
    <property type="term" value="F:ATP hydrolysis activity"/>
    <property type="evidence" value="ECO:0007669"/>
    <property type="project" value="InterPro"/>
</dbReference>
<evidence type="ECO:0000313" key="5">
    <source>
        <dbReference type="EMBL" id="MBC8198824.1"/>
    </source>
</evidence>
<dbReference type="InterPro" id="IPR051782">
    <property type="entry name" value="ABC_Transporter_VariousFunc"/>
</dbReference>
<evidence type="ECO:0000313" key="6">
    <source>
        <dbReference type="Proteomes" id="UP000603545"/>
    </source>
</evidence>
<sequence length="236" mass="26029">MSKQYGKLKAVNRLNLSVSSGEIFGFIGPNGAGKTTTIQMMAGLLNPTEGSVIIDGIDMAAQPEKAKKKIGLIPDRPFLYEKLTGMEFLRFTADLYNIEQESFLEKTENLLNMFSIFDHAHELIESYSHGMKQRLIMSAVLLHDPPLIVVDEPMVGLDPRGAKMVRNLFCSLAEKGTTIFMSTHTLRLAEDVCSRIGIINKGILIATGTITDLKHAAHVGEANLEEVFFQLTEGES</sequence>
<dbReference type="AlphaFoldDB" id="A0A8J6T6M1"/>
<dbReference type="PROSITE" id="PS00211">
    <property type="entry name" value="ABC_TRANSPORTER_1"/>
    <property type="match status" value="1"/>
</dbReference>
<dbReference type="PANTHER" id="PTHR42939">
    <property type="entry name" value="ABC TRANSPORTER ATP-BINDING PROTEIN ALBC-RELATED"/>
    <property type="match status" value="1"/>
</dbReference>
<name>A0A8J6T6M1_9BACT</name>
<evidence type="ECO:0000259" key="4">
    <source>
        <dbReference type="PROSITE" id="PS50893"/>
    </source>
</evidence>
<dbReference type="InterPro" id="IPR003593">
    <property type="entry name" value="AAA+_ATPase"/>
</dbReference>
<dbReference type="Gene3D" id="3.40.50.300">
    <property type="entry name" value="P-loop containing nucleotide triphosphate hydrolases"/>
    <property type="match status" value="1"/>
</dbReference>
<dbReference type="SUPFAM" id="SSF52540">
    <property type="entry name" value="P-loop containing nucleoside triphosphate hydrolases"/>
    <property type="match status" value="1"/>
</dbReference>
<dbReference type="Pfam" id="PF00005">
    <property type="entry name" value="ABC_tran"/>
    <property type="match status" value="1"/>
</dbReference>
<proteinExistence type="predicted"/>
<evidence type="ECO:0000256" key="1">
    <source>
        <dbReference type="ARBA" id="ARBA00022448"/>
    </source>
</evidence>
<dbReference type="InterPro" id="IPR017871">
    <property type="entry name" value="ABC_transporter-like_CS"/>
</dbReference>
<accession>A0A8J6T6M1</accession>
<evidence type="ECO:0000256" key="2">
    <source>
        <dbReference type="ARBA" id="ARBA00022741"/>
    </source>
</evidence>
<dbReference type="Proteomes" id="UP000603545">
    <property type="component" value="Unassembled WGS sequence"/>
</dbReference>
<organism evidence="5 6">
    <name type="scientific">Candidatus Desulfaltia bathyphila</name>
    <dbReference type="NCBI Taxonomy" id="2841697"/>
    <lineage>
        <taxon>Bacteria</taxon>
        <taxon>Pseudomonadati</taxon>
        <taxon>Thermodesulfobacteriota</taxon>
        <taxon>Desulfobacteria</taxon>
        <taxon>Desulfobacterales</taxon>
        <taxon>Desulfobacterales incertae sedis</taxon>
        <taxon>Candidatus Desulfaltia</taxon>
    </lineage>
</organism>
<dbReference type="SMART" id="SM00382">
    <property type="entry name" value="AAA"/>
    <property type="match status" value="1"/>
</dbReference>
<evidence type="ECO:0000256" key="3">
    <source>
        <dbReference type="ARBA" id="ARBA00022840"/>
    </source>
</evidence>
<dbReference type="PROSITE" id="PS50893">
    <property type="entry name" value="ABC_TRANSPORTER_2"/>
    <property type="match status" value="1"/>
</dbReference>
<reference evidence="5 6" key="1">
    <citation type="submission" date="2020-08" db="EMBL/GenBank/DDBJ databases">
        <title>Bridging the membrane lipid divide: bacteria of the FCB group superphylum have the potential to synthesize archaeal ether lipids.</title>
        <authorList>
            <person name="Villanueva L."/>
            <person name="Von Meijenfeldt F.A.B."/>
            <person name="Westbye A.B."/>
            <person name="Yadav S."/>
            <person name="Hopmans E.C."/>
            <person name="Dutilh B.E."/>
            <person name="Sinninghe Damste J.S."/>
        </authorList>
    </citation>
    <scope>NUCLEOTIDE SEQUENCE [LARGE SCALE GENOMIC DNA]</scope>
    <source>
        <strain evidence="5">NIOZ-UU82</strain>
    </source>
</reference>
<protein>
    <submittedName>
        <fullName evidence="5">ABC transporter ATP-binding protein</fullName>
    </submittedName>
</protein>
<gene>
    <name evidence="5" type="ORF">H8E80_02080</name>
</gene>
<dbReference type="EMBL" id="JACNLL010000025">
    <property type="protein sequence ID" value="MBC8198824.1"/>
    <property type="molecule type" value="Genomic_DNA"/>
</dbReference>
<dbReference type="GO" id="GO:0005524">
    <property type="term" value="F:ATP binding"/>
    <property type="evidence" value="ECO:0007669"/>
    <property type="project" value="UniProtKB-KW"/>
</dbReference>
<keyword evidence="2" id="KW-0547">Nucleotide-binding</keyword>
<comment type="caution">
    <text evidence="5">The sequence shown here is derived from an EMBL/GenBank/DDBJ whole genome shotgun (WGS) entry which is preliminary data.</text>
</comment>
<keyword evidence="3 5" id="KW-0067">ATP-binding</keyword>
<keyword evidence="1" id="KW-0813">Transport</keyword>
<feature type="domain" description="ABC transporter" evidence="4">
    <location>
        <begin position="1"/>
        <end position="226"/>
    </location>
</feature>
<dbReference type="InterPro" id="IPR003439">
    <property type="entry name" value="ABC_transporter-like_ATP-bd"/>
</dbReference>